<evidence type="ECO:0000256" key="4">
    <source>
        <dbReference type="ARBA" id="ARBA00022598"/>
    </source>
</evidence>
<dbReference type="NCBIfam" id="TIGR00290">
    <property type="entry name" value="MJ0570_dom"/>
    <property type="match status" value="1"/>
</dbReference>
<comment type="caution">
    <text evidence="12">The sequence shown here is derived from an EMBL/GenBank/DDBJ whole genome shotgun (WGS) entry which is preliminary data.</text>
</comment>
<keyword evidence="4" id="KW-0436">Ligase</keyword>
<evidence type="ECO:0000256" key="9">
    <source>
        <dbReference type="ARBA" id="ARBA00048108"/>
    </source>
</evidence>
<gene>
    <name evidence="12" type="ORF">C6P46_004956</name>
</gene>
<dbReference type="InterPro" id="IPR035959">
    <property type="entry name" value="RutC-like_sf"/>
</dbReference>
<comment type="catalytic activity">
    <reaction evidence="9">
        <text>diphthine-[translation elongation factor 2] + NH4(+) + ATP = diphthamide-[translation elongation factor 2] + AMP + diphosphate + H(+)</text>
        <dbReference type="Rhea" id="RHEA:19753"/>
        <dbReference type="Rhea" id="RHEA-COMP:10172"/>
        <dbReference type="Rhea" id="RHEA-COMP:10174"/>
        <dbReference type="ChEBI" id="CHEBI:15378"/>
        <dbReference type="ChEBI" id="CHEBI:16692"/>
        <dbReference type="ChEBI" id="CHEBI:28938"/>
        <dbReference type="ChEBI" id="CHEBI:30616"/>
        <dbReference type="ChEBI" id="CHEBI:33019"/>
        <dbReference type="ChEBI" id="CHEBI:82696"/>
        <dbReference type="ChEBI" id="CHEBI:456215"/>
        <dbReference type="EC" id="6.3.1.14"/>
    </reaction>
</comment>
<dbReference type="AlphaFoldDB" id="A0A9P6WA29"/>
<dbReference type="SUPFAM" id="SSF52402">
    <property type="entry name" value="Adenine nucleotide alpha hydrolases-like"/>
    <property type="match status" value="1"/>
</dbReference>
<evidence type="ECO:0000313" key="12">
    <source>
        <dbReference type="EMBL" id="KAG0666386.1"/>
    </source>
</evidence>
<comment type="pathway">
    <text evidence="1">Protein modification; peptidyl-diphthamide biosynthesis.</text>
</comment>
<dbReference type="Gene3D" id="3.40.50.620">
    <property type="entry name" value="HUPs"/>
    <property type="match status" value="1"/>
</dbReference>
<dbReference type="GO" id="GO:0017183">
    <property type="term" value="P:protein histidyl modification to diphthamide"/>
    <property type="evidence" value="ECO:0007669"/>
    <property type="project" value="TreeGrafter"/>
</dbReference>
<sequence length="726" mass="77888">MKVVGLLSGGKDSVYNLVHCVVQGHEPVAVASLGPPEGKDELDSYMYQTVGHSGLRVLAQALDLPFFVRTINGTAVNQRGEYGSRKGKAKEVDTTAERGDETEDLYELLKSVKDAMPEVQGVSVGAILSNYQRVRVEHVCARLGLTPLAYLWERSQPELLAEMIAAGMESVLVKVAGAGLQVKHLGQTLAQMQPTLHKLNAMYDLHVCGEGGEYETFTVDCPLFKRRVLLDKTTTVVSDSSPFSTVAHLHLDTVSLSPDPKPDVPEHESFVELRARVQSTVDVGVPPLLDDEAREWEEAARMAHDRCCEADDALESSASASTSREPAAETRYDSVPRARRTEDGWLYLSEIVAPPTGRNAEIEQEVQACFQELEVLLAANEASLLDLAHLTVYLSPSAETMALFPRINAVYATYFGTSPPTRACVAVPGPQEAGAQRVKLEGVARVSQEAAAPDSDSERKALHIQSMSYWAPANIGPYSQSINTGGKTHIAGQIPLIPASLTLPPGPVETPQSSVAESAFSFHAALALQHLTRIVACSSPSESARPESILAWLAPCPSEAIWRRRVAACRAAWTAYTGDESAPFLAVEAAALPRGAAVEWQATWTSPASAVDGDSDDEEESAARKTLVTKEPMKAIRIFGYRLGEASLPSAAAEARADAACVKIFYRPQVISSGQVATLFDGGNGGDDARNGSHAYPALSFVPATRLATSGSAHKQFDVVVVVQHA</sequence>
<keyword evidence="6" id="KW-0067">ATP-binding</keyword>
<organism evidence="12 13">
    <name type="scientific">Rhodotorula mucilaginosa</name>
    <name type="common">Yeast</name>
    <name type="synonym">Rhodotorula rubra</name>
    <dbReference type="NCBI Taxonomy" id="5537"/>
    <lineage>
        <taxon>Eukaryota</taxon>
        <taxon>Fungi</taxon>
        <taxon>Dikarya</taxon>
        <taxon>Basidiomycota</taxon>
        <taxon>Pucciniomycotina</taxon>
        <taxon>Microbotryomycetes</taxon>
        <taxon>Sporidiobolales</taxon>
        <taxon>Sporidiobolaceae</taxon>
        <taxon>Rhodotorula</taxon>
    </lineage>
</organism>
<evidence type="ECO:0000313" key="13">
    <source>
        <dbReference type="Proteomes" id="UP000777482"/>
    </source>
</evidence>
<evidence type="ECO:0000256" key="10">
    <source>
        <dbReference type="SAM" id="MobiDB-lite"/>
    </source>
</evidence>
<evidence type="ECO:0000256" key="8">
    <source>
        <dbReference type="ARBA" id="ARBA00031552"/>
    </source>
</evidence>
<keyword evidence="5" id="KW-0547">Nucleotide-binding</keyword>
<keyword evidence="13" id="KW-1185">Reference proteome</keyword>
<dbReference type="EMBL" id="PUHQ01000005">
    <property type="protein sequence ID" value="KAG0666386.1"/>
    <property type="molecule type" value="Genomic_DNA"/>
</dbReference>
<evidence type="ECO:0000256" key="6">
    <source>
        <dbReference type="ARBA" id="ARBA00022840"/>
    </source>
</evidence>
<accession>A0A9P6WA29</accession>
<proteinExistence type="predicted"/>
<evidence type="ECO:0000256" key="3">
    <source>
        <dbReference type="ARBA" id="ARBA00018426"/>
    </source>
</evidence>
<dbReference type="Pfam" id="PF01042">
    <property type="entry name" value="Ribonuc_L-PSP"/>
    <property type="match status" value="1"/>
</dbReference>
<feature type="region of interest" description="Disordered" evidence="10">
    <location>
        <begin position="313"/>
        <end position="335"/>
    </location>
</feature>
<dbReference type="SUPFAM" id="SSF55298">
    <property type="entry name" value="YjgF-like"/>
    <property type="match status" value="2"/>
</dbReference>
<dbReference type="FunFam" id="3.40.50.620:FF:000145">
    <property type="entry name" value="ATP-binding domain containing protein"/>
    <property type="match status" value="1"/>
</dbReference>
<evidence type="ECO:0000259" key="11">
    <source>
        <dbReference type="Pfam" id="PF01902"/>
    </source>
</evidence>
<dbReference type="CDD" id="cd01994">
    <property type="entry name" value="AANH_PF0828-like"/>
    <property type="match status" value="1"/>
</dbReference>
<dbReference type="Gene3D" id="3.30.1330.40">
    <property type="entry name" value="RutC-like"/>
    <property type="match status" value="2"/>
</dbReference>
<feature type="compositionally biased region" description="Low complexity" evidence="10">
    <location>
        <begin position="315"/>
        <end position="325"/>
    </location>
</feature>
<evidence type="ECO:0000256" key="2">
    <source>
        <dbReference type="ARBA" id="ARBA00012089"/>
    </source>
</evidence>
<dbReference type="FunFam" id="3.90.1490.10:FF:000001">
    <property type="entry name" value="Diphthine--ammonia ligase"/>
    <property type="match status" value="1"/>
</dbReference>
<evidence type="ECO:0000256" key="5">
    <source>
        <dbReference type="ARBA" id="ARBA00022741"/>
    </source>
</evidence>
<protein>
    <recommendedName>
        <fullName evidence="3">Diphthine--ammonia ligase</fullName>
        <ecNumber evidence="2">6.3.1.14</ecNumber>
    </recommendedName>
    <alternativeName>
        <fullName evidence="7">Diphthamide synthase</fullName>
    </alternativeName>
    <alternativeName>
        <fullName evidence="8">Diphthamide synthetase</fullName>
    </alternativeName>
</protein>
<dbReference type="Pfam" id="PF01902">
    <property type="entry name" value="Diphthami_syn_2"/>
    <property type="match status" value="1"/>
</dbReference>
<dbReference type="Proteomes" id="UP000777482">
    <property type="component" value="Unassembled WGS sequence"/>
</dbReference>
<feature type="compositionally biased region" description="Basic and acidic residues" evidence="10">
    <location>
        <begin position="326"/>
        <end position="335"/>
    </location>
</feature>
<dbReference type="GO" id="GO:0017178">
    <property type="term" value="F:diphthine-ammonia ligase activity"/>
    <property type="evidence" value="ECO:0007669"/>
    <property type="project" value="UniProtKB-EC"/>
</dbReference>
<dbReference type="Gene3D" id="3.90.1490.10">
    <property type="entry name" value="putative n-type atp pyrophosphatase, domain 2"/>
    <property type="match status" value="1"/>
</dbReference>
<name>A0A9P6WA29_RHOMI</name>
<dbReference type="PANTHER" id="PTHR12196:SF2">
    <property type="entry name" value="DIPHTHINE--AMMONIA LIGASE"/>
    <property type="match status" value="1"/>
</dbReference>
<dbReference type="PANTHER" id="PTHR12196">
    <property type="entry name" value="DOMAIN OF UNKNOWN FUNCTION 71 DUF71 -CONTAINING PROTEIN"/>
    <property type="match status" value="1"/>
</dbReference>
<dbReference type="GO" id="GO:0005524">
    <property type="term" value="F:ATP binding"/>
    <property type="evidence" value="ECO:0007669"/>
    <property type="project" value="UniProtKB-KW"/>
</dbReference>
<dbReference type="InterPro" id="IPR002761">
    <property type="entry name" value="Diphthami_syn_dom"/>
</dbReference>
<dbReference type="OrthoDB" id="686384at2759"/>
<evidence type="ECO:0000256" key="1">
    <source>
        <dbReference type="ARBA" id="ARBA00005156"/>
    </source>
</evidence>
<reference evidence="12 13" key="1">
    <citation type="submission" date="2020-11" db="EMBL/GenBank/DDBJ databases">
        <title>Kefir isolates.</title>
        <authorList>
            <person name="Marcisauskas S."/>
            <person name="Kim Y."/>
            <person name="Blasche S."/>
        </authorList>
    </citation>
    <scope>NUCLEOTIDE SEQUENCE [LARGE SCALE GENOMIC DNA]</scope>
    <source>
        <strain evidence="12 13">KR</strain>
    </source>
</reference>
<dbReference type="InterPro" id="IPR030662">
    <property type="entry name" value="DPH6/MJ0570"/>
</dbReference>
<dbReference type="InterPro" id="IPR014729">
    <property type="entry name" value="Rossmann-like_a/b/a_fold"/>
</dbReference>
<feature type="domain" description="Diphthamide synthase" evidence="11">
    <location>
        <begin position="92"/>
        <end position="238"/>
    </location>
</feature>
<dbReference type="EC" id="6.3.1.14" evidence="2"/>
<evidence type="ECO:0000256" key="7">
    <source>
        <dbReference type="ARBA" id="ARBA00029814"/>
    </source>
</evidence>
<dbReference type="InterPro" id="IPR006175">
    <property type="entry name" value="YjgF/YER057c/UK114"/>
</dbReference>
<dbReference type="CDD" id="cd06156">
    <property type="entry name" value="eu_AANH_C_2"/>
    <property type="match status" value="1"/>
</dbReference>